<accession>A0AAW1EW18</accession>
<gene>
    <name evidence="1" type="ORF">VZT92_014936</name>
</gene>
<evidence type="ECO:0000313" key="1">
    <source>
        <dbReference type="EMBL" id="KAK9526225.1"/>
    </source>
</evidence>
<keyword evidence="2" id="KW-1185">Reference proteome</keyword>
<name>A0AAW1EW18_ZOAVI</name>
<comment type="caution">
    <text evidence="1">The sequence shown here is derived from an EMBL/GenBank/DDBJ whole genome shotgun (WGS) entry which is preliminary data.</text>
</comment>
<dbReference type="AlphaFoldDB" id="A0AAW1EW18"/>
<dbReference type="EMBL" id="JBCEZU010000123">
    <property type="protein sequence ID" value="KAK9526225.1"/>
    <property type="molecule type" value="Genomic_DNA"/>
</dbReference>
<proteinExistence type="predicted"/>
<dbReference type="Proteomes" id="UP001488805">
    <property type="component" value="Unassembled WGS sequence"/>
</dbReference>
<evidence type="ECO:0000313" key="2">
    <source>
        <dbReference type="Proteomes" id="UP001488805"/>
    </source>
</evidence>
<sequence>MSYLWSGTGDCGVYTCAATDTHQLISVRFAEEQNHGVRSWSYPPATRSCRDEEEYARSVRCDTSHCFITADTAGPAA</sequence>
<reference evidence="1 2" key="1">
    <citation type="journal article" date="2024" name="Genome Biol. Evol.">
        <title>Chromosome-level genome assembly of the viviparous eelpout Zoarces viviparus.</title>
        <authorList>
            <person name="Fuhrmann N."/>
            <person name="Brasseur M.V."/>
            <person name="Bakowski C.E."/>
            <person name="Podsiadlowski L."/>
            <person name="Prost S."/>
            <person name="Krehenwinkel H."/>
            <person name="Mayer C."/>
        </authorList>
    </citation>
    <scope>NUCLEOTIDE SEQUENCE [LARGE SCALE GENOMIC DNA]</scope>
    <source>
        <strain evidence="1">NO-MEL_2022_Ind0_liver</strain>
    </source>
</reference>
<protein>
    <submittedName>
        <fullName evidence="1">Uncharacterized protein</fullName>
    </submittedName>
</protein>
<organism evidence="1 2">
    <name type="scientific">Zoarces viviparus</name>
    <name type="common">Viviparous eelpout</name>
    <name type="synonym">Blennius viviparus</name>
    <dbReference type="NCBI Taxonomy" id="48416"/>
    <lineage>
        <taxon>Eukaryota</taxon>
        <taxon>Metazoa</taxon>
        <taxon>Chordata</taxon>
        <taxon>Craniata</taxon>
        <taxon>Vertebrata</taxon>
        <taxon>Euteleostomi</taxon>
        <taxon>Actinopterygii</taxon>
        <taxon>Neopterygii</taxon>
        <taxon>Teleostei</taxon>
        <taxon>Neoteleostei</taxon>
        <taxon>Acanthomorphata</taxon>
        <taxon>Eupercaria</taxon>
        <taxon>Perciformes</taxon>
        <taxon>Cottioidei</taxon>
        <taxon>Zoarcales</taxon>
        <taxon>Zoarcidae</taxon>
        <taxon>Zoarcinae</taxon>
        <taxon>Zoarces</taxon>
    </lineage>
</organism>